<comment type="caution">
    <text evidence="2">The sequence shown here is derived from an EMBL/GenBank/DDBJ whole genome shotgun (WGS) entry which is preliminary data.</text>
</comment>
<keyword evidence="3" id="KW-1185">Reference proteome</keyword>
<feature type="region of interest" description="Disordered" evidence="1">
    <location>
        <begin position="264"/>
        <end position="289"/>
    </location>
</feature>
<organism evidence="2 3">
    <name type="scientific">Chrysochromulina tobinii</name>
    <dbReference type="NCBI Taxonomy" id="1460289"/>
    <lineage>
        <taxon>Eukaryota</taxon>
        <taxon>Haptista</taxon>
        <taxon>Haptophyta</taxon>
        <taxon>Prymnesiophyceae</taxon>
        <taxon>Prymnesiales</taxon>
        <taxon>Chrysochromulinaceae</taxon>
        <taxon>Chrysochromulina</taxon>
    </lineage>
</organism>
<evidence type="ECO:0000313" key="2">
    <source>
        <dbReference type="EMBL" id="KOO21734.1"/>
    </source>
</evidence>
<evidence type="ECO:0000313" key="3">
    <source>
        <dbReference type="Proteomes" id="UP000037460"/>
    </source>
</evidence>
<protein>
    <submittedName>
        <fullName evidence="2">Silent information regulator protein sir2</fullName>
    </submittedName>
</protein>
<dbReference type="OrthoDB" id="424302at2759"/>
<gene>
    <name evidence="2" type="ORF">Ctob_000904</name>
</gene>
<feature type="compositionally biased region" description="Basic and acidic residues" evidence="1">
    <location>
        <begin position="233"/>
        <end position="245"/>
    </location>
</feature>
<evidence type="ECO:0000256" key="1">
    <source>
        <dbReference type="SAM" id="MobiDB-lite"/>
    </source>
</evidence>
<dbReference type="InterPro" id="IPR029035">
    <property type="entry name" value="DHS-like_NAD/FAD-binding_dom"/>
</dbReference>
<feature type="compositionally biased region" description="Low complexity" evidence="1">
    <location>
        <begin position="13"/>
        <end position="28"/>
    </location>
</feature>
<name>A0A0M0J541_9EUKA</name>
<dbReference type="EMBL" id="JWZX01003339">
    <property type="protein sequence ID" value="KOO21734.1"/>
    <property type="molecule type" value="Genomic_DNA"/>
</dbReference>
<feature type="region of interest" description="Disordered" evidence="1">
    <location>
        <begin position="205"/>
        <end position="245"/>
    </location>
</feature>
<reference evidence="3" key="1">
    <citation type="journal article" date="2015" name="PLoS Genet.">
        <title>Genome Sequence and Transcriptome Analyses of Chrysochromulina tobin: Metabolic Tools for Enhanced Algal Fitness in the Prominent Order Prymnesiales (Haptophyceae).</title>
        <authorList>
            <person name="Hovde B.T."/>
            <person name="Deodato C.R."/>
            <person name="Hunsperger H.M."/>
            <person name="Ryken S.A."/>
            <person name="Yost W."/>
            <person name="Jha R.K."/>
            <person name="Patterson J."/>
            <person name="Monnat R.J. Jr."/>
            <person name="Barlow S.B."/>
            <person name="Starkenburg S.R."/>
            <person name="Cattolico R.A."/>
        </authorList>
    </citation>
    <scope>NUCLEOTIDE SEQUENCE</scope>
    <source>
        <strain evidence="3">CCMP291</strain>
    </source>
</reference>
<accession>A0A0M0J541</accession>
<dbReference type="Proteomes" id="UP000037460">
    <property type="component" value="Unassembled WGS sequence"/>
</dbReference>
<dbReference type="SUPFAM" id="SSF52467">
    <property type="entry name" value="DHS-like NAD/FAD-binding domain"/>
    <property type="match status" value="1"/>
</dbReference>
<proteinExistence type="predicted"/>
<dbReference type="AlphaFoldDB" id="A0A0M0J541"/>
<feature type="region of interest" description="Disordered" evidence="1">
    <location>
        <begin position="1"/>
        <end position="42"/>
    </location>
</feature>
<sequence length="289" mass="31152">MLAPATGDPADPASQISSAQVASSEISSTLGGPSEAGELSDVAARSSSATKVARAFATNWPKCIGCGGAARPSILMFRDSQWHDDEEQSERWETWRKALVELARERGADFRLTIIEAGAGGNVTTVRNLSEDVLTVVREAGATATLVRINPELPLADRLENQPHTFSLLARGLDAVRAIDAAMERQLREGEDACADADLTPPVLLTVKAEEERPARPTRTAAGETESEEEAKDDGTHSHRDPFEKWDRLKLKLDEGTRSLALQLQGMQGLSGSADPPRIDPVPMRSVYS</sequence>